<evidence type="ECO:0000259" key="2">
    <source>
        <dbReference type="Pfam" id="PF04471"/>
    </source>
</evidence>
<evidence type="ECO:0000313" key="4">
    <source>
        <dbReference type="Proteomes" id="UP000621266"/>
    </source>
</evidence>
<proteinExistence type="predicted"/>
<sequence>MARRRIGLRRPRGRGEYLAAAVVGVAAATLLGQMALAALDELARAWPVWSAAAAAGACYGIAVTLHRLRARRSRWRALAALRLTLAHLDALTDQAFETALRDLLIRDGWSARHVGRQGDQAADVIGHHPQRGRIVLQAKHTRTGGKVGSSVMYQVKGTAGPVHRADTAVVVTNGSFTRDAKAWGERHGVHWIDRDRLRTWAEQGLPVHQLLRLPARPGRAAPVRRAAVRARTLSG</sequence>
<dbReference type="Gene3D" id="3.40.1350.10">
    <property type="match status" value="1"/>
</dbReference>
<dbReference type="PANTHER" id="PTHR30015:SF6">
    <property type="entry name" value="SLL1429 PROTEIN"/>
    <property type="match status" value="1"/>
</dbReference>
<name>A0ABQ7FG75_9ACTN</name>
<keyword evidence="1" id="KW-0812">Transmembrane</keyword>
<keyword evidence="4" id="KW-1185">Reference proteome</keyword>
<dbReference type="InterPro" id="IPR007560">
    <property type="entry name" value="Restrct_endonuc_IV_Mrr"/>
</dbReference>
<evidence type="ECO:0000256" key="1">
    <source>
        <dbReference type="SAM" id="Phobius"/>
    </source>
</evidence>
<dbReference type="Pfam" id="PF04471">
    <property type="entry name" value="Mrr_cat"/>
    <property type="match status" value="1"/>
</dbReference>
<keyword evidence="3" id="KW-0255">Endonuclease</keyword>
<dbReference type="SUPFAM" id="SSF52980">
    <property type="entry name" value="Restriction endonuclease-like"/>
    <property type="match status" value="1"/>
</dbReference>
<accession>A0ABQ7FG75</accession>
<feature type="domain" description="Restriction endonuclease type IV Mrr" evidence="2">
    <location>
        <begin position="88"/>
        <end position="200"/>
    </location>
</feature>
<dbReference type="Proteomes" id="UP000621266">
    <property type="component" value="Unassembled WGS sequence"/>
</dbReference>
<keyword evidence="1" id="KW-0472">Membrane</keyword>
<keyword evidence="1" id="KW-1133">Transmembrane helix</keyword>
<dbReference type="InterPro" id="IPR052906">
    <property type="entry name" value="Type_IV_Methyl-Rstrct_Enzyme"/>
</dbReference>
<dbReference type="InterPro" id="IPR011856">
    <property type="entry name" value="tRNA_endonuc-like_dom_sf"/>
</dbReference>
<comment type="caution">
    <text evidence="3">The sequence shown here is derived from an EMBL/GenBank/DDBJ whole genome shotgun (WGS) entry which is preliminary data.</text>
</comment>
<protein>
    <submittedName>
        <fullName evidence="3">Restriction endonuclease</fullName>
    </submittedName>
</protein>
<dbReference type="EMBL" id="WHPN01000293">
    <property type="protein sequence ID" value="KAF4407996.1"/>
    <property type="molecule type" value="Genomic_DNA"/>
</dbReference>
<feature type="transmembrane region" description="Helical" evidence="1">
    <location>
        <begin position="47"/>
        <end position="66"/>
    </location>
</feature>
<gene>
    <name evidence="3" type="ORF">GCU69_16620</name>
</gene>
<organism evidence="3 4">
    <name type="scientific">Streptomyces lycii</name>
    <dbReference type="NCBI Taxonomy" id="2654337"/>
    <lineage>
        <taxon>Bacteria</taxon>
        <taxon>Bacillati</taxon>
        <taxon>Actinomycetota</taxon>
        <taxon>Actinomycetes</taxon>
        <taxon>Kitasatosporales</taxon>
        <taxon>Streptomycetaceae</taxon>
        <taxon>Streptomyces</taxon>
    </lineage>
</organism>
<dbReference type="GO" id="GO:0004519">
    <property type="term" value="F:endonuclease activity"/>
    <property type="evidence" value="ECO:0007669"/>
    <property type="project" value="UniProtKB-KW"/>
</dbReference>
<dbReference type="InterPro" id="IPR011335">
    <property type="entry name" value="Restrct_endonuc-II-like"/>
</dbReference>
<keyword evidence="3" id="KW-0540">Nuclease</keyword>
<dbReference type="RefSeq" id="WP_156206470.1">
    <property type="nucleotide sequence ID" value="NZ_WHPN01000293.1"/>
</dbReference>
<dbReference type="PANTHER" id="PTHR30015">
    <property type="entry name" value="MRR RESTRICTION SYSTEM PROTEIN"/>
    <property type="match status" value="1"/>
</dbReference>
<keyword evidence="3" id="KW-0378">Hydrolase</keyword>
<reference evidence="3 4" key="1">
    <citation type="submission" date="2019-10" db="EMBL/GenBank/DDBJ databases">
        <title>Streptomyces tenebrisbrunneis sp.nov., an endogenous actinomycete isolated from of Lycium ruthenicum.</title>
        <authorList>
            <person name="Ma L."/>
        </authorList>
    </citation>
    <scope>NUCLEOTIDE SEQUENCE [LARGE SCALE GENOMIC DNA]</scope>
    <source>
        <strain evidence="3 4">TRM 66187</strain>
    </source>
</reference>
<evidence type="ECO:0000313" key="3">
    <source>
        <dbReference type="EMBL" id="KAF4407996.1"/>
    </source>
</evidence>